<feature type="transmembrane region" description="Helical" evidence="1">
    <location>
        <begin position="149"/>
        <end position="167"/>
    </location>
</feature>
<dbReference type="Pfam" id="PF00990">
    <property type="entry name" value="GGDEF"/>
    <property type="match status" value="1"/>
</dbReference>
<evidence type="ECO:0000259" key="2">
    <source>
        <dbReference type="PROSITE" id="PS50887"/>
    </source>
</evidence>
<dbReference type="Gene3D" id="3.30.70.270">
    <property type="match status" value="1"/>
</dbReference>
<feature type="transmembrane region" description="Helical" evidence="1">
    <location>
        <begin position="179"/>
        <end position="197"/>
    </location>
</feature>
<reference evidence="3 4" key="1">
    <citation type="journal article" date="2019" name="Anaerobe">
        <title>Detection of Robinsoniella peoriensis in multiple bone samples of a trauma patient.</title>
        <authorList>
            <person name="Schrottner P."/>
            <person name="Hartwich K."/>
            <person name="Bunk B."/>
            <person name="Schober I."/>
            <person name="Helbig S."/>
            <person name="Rudolph W.W."/>
            <person name="Gunzer F."/>
        </authorList>
    </citation>
    <scope>NUCLEOTIDE SEQUENCE [LARGE SCALE GENOMIC DNA]</scope>
    <source>
        <strain evidence="3 4">DSM 106044</strain>
    </source>
</reference>
<feature type="transmembrane region" description="Helical" evidence="1">
    <location>
        <begin position="64"/>
        <end position="87"/>
    </location>
</feature>
<proteinExistence type="predicted"/>
<dbReference type="SMART" id="SM00267">
    <property type="entry name" value="GGDEF"/>
    <property type="match status" value="1"/>
</dbReference>
<dbReference type="PANTHER" id="PTHR45138">
    <property type="entry name" value="REGULATORY COMPONENTS OF SENSORY TRANSDUCTION SYSTEM"/>
    <property type="match status" value="1"/>
</dbReference>
<keyword evidence="1" id="KW-0812">Transmembrane</keyword>
<keyword evidence="1" id="KW-1133">Transmembrane helix</keyword>
<feature type="transmembrane region" description="Helical" evidence="1">
    <location>
        <begin position="99"/>
        <end position="118"/>
    </location>
</feature>
<dbReference type="AlphaFoldDB" id="A0A4U8Q026"/>
<evidence type="ECO:0000313" key="3">
    <source>
        <dbReference type="EMBL" id="TLC97999.1"/>
    </source>
</evidence>
<dbReference type="CDD" id="cd01949">
    <property type="entry name" value="GGDEF"/>
    <property type="match status" value="1"/>
</dbReference>
<keyword evidence="1" id="KW-0472">Membrane</keyword>
<keyword evidence="3" id="KW-0548">Nucleotidyltransferase</keyword>
<dbReference type="InterPro" id="IPR000160">
    <property type="entry name" value="GGDEF_dom"/>
</dbReference>
<keyword evidence="4" id="KW-1185">Reference proteome</keyword>
<dbReference type="InterPro" id="IPR029787">
    <property type="entry name" value="Nucleotide_cyclase"/>
</dbReference>
<dbReference type="EC" id="2.7.7.65" evidence="3"/>
<evidence type="ECO:0000256" key="1">
    <source>
        <dbReference type="SAM" id="Phobius"/>
    </source>
</evidence>
<dbReference type="Proteomes" id="UP000306509">
    <property type="component" value="Unassembled WGS sequence"/>
</dbReference>
<dbReference type="PANTHER" id="PTHR45138:SF9">
    <property type="entry name" value="DIGUANYLATE CYCLASE DGCM-RELATED"/>
    <property type="match status" value="1"/>
</dbReference>
<name>A0A4U8Q026_9FIRM</name>
<dbReference type="SUPFAM" id="SSF55073">
    <property type="entry name" value="Nucleotide cyclase"/>
    <property type="match status" value="1"/>
</dbReference>
<organism evidence="3 4">
    <name type="scientific">Robinsoniella peoriensis</name>
    <dbReference type="NCBI Taxonomy" id="180332"/>
    <lineage>
        <taxon>Bacteria</taxon>
        <taxon>Bacillati</taxon>
        <taxon>Bacillota</taxon>
        <taxon>Clostridia</taxon>
        <taxon>Lachnospirales</taxon>
        <taxon>Lachnospiraceae</taxon>
        <taxon>Robinsoniella</taxon>
    </lineage>
</organism>
<dbReference type="STRING" id="180332.GCA_000797495_01710"/>
<feature type="transmembrane region" description="Helical" evidence="1">
    <location>
        <begin position="124"/>
        <end position="142"/>
    </location>
</feature>
<comment type="caution">
    <text evidence="3">The sequence shown here is derived from an EMBL/GenBank/DDBJ whole genome shotgun (WGS) entry which is preliminary data.</text>
</comment>
<dbReference type="GO" id="GO:0052621">
    <property type="term" value="F:diguanylate cyclase activity"/>
    <property type="evidence" value="ECO:0007669"/>
    <property type="project" value="UniProtKB-EC"/>
</dbReference>
<sequence>MKEIKKYLDFPFEKSYLEPIKKRLFQNVIRTHIAFQSLIIIFQLIMMLSISLRPGGPFFKPRRTAYFSMYVILAVITLGVLIINVILAKKQSLNHHFYFQLNFFYMGFLCFWSTFVTLNDQLGGNGLNVFTYVMLTVAVLTLSKPWHNILIMGGNFLLLNCLLPYFPDPHGADQSFNNLMNSMFTTVLAIAISTIFYRNRIMSEYNQIIITEQYNQINDINSQLHQEVLTDKLTGLYNRRYLDDTVKNIFRNNQEEHNSAACMMLDIDFFKQYNDTYGHQAGDNCLAAISHLLSRDIKTEDVCLIRYGGEEFLIFLFGKSSLDANEKAEVIRSSVEQGLYNTPDIPKRNMTISIGLYQESPMKETDMERFIFRADQALYEAKKNGRNCVVEYK</sequence>
<dbReference type="FunFam" id="3.30.70.270:FF:000001">
    <property type="entry name" value="Diguanylate cyclase domain protein"/>
    <property type="match status" value="1"/>
</dbReference>
<feature type="transmembrane region" description="Helical" evidence="1">
    <location>
        <begin position="33"/>
        <end position="52"/>
    </location>
</feature>
<gene>
    <name evidence="3" type="primary">adrA_4</name>
    <name evidence="3" type="ORF">DSM106044_05367</name>
</gene>
<accession>A0A4U8Q026</accession>
<keyword evidence="3" id="KW-0808">Transferase</keyword>
<feature type="domain" description="GGDEF" evidence="2">
    <location>
        <begin position="258"/>
        <end position="393"/>
    </location>
</feature>
<dbReference type="RefSeq" id="WP_138004099.1">
    <property type="nucleotide sequence ID" value="NZ_QGQD01000107.1"/>
</dbReference>
<dbReference type="EMBL" id="QGQD01000107">
    <property type="protein sequence ID" value="TLC97999.1"/>
    <property type="molecule type" value="Genomic_DNA"/>
</dbReference>
<dbReference type="PROSITE" id="PS50887">
    <property type="entry name" value="GGDEF"/>
    <property type="match status" value="1"/>
</dbReference>
<dbReference type="InterPro" id="IPR050469">
    <property type="entry name" value="Diguanylate_Cyclase"/>
</dbReference>
<dbReference type="NCBIfam" id="TIGR00254">
    <property type="entry name" value="GGDEF"/>
    <property type="match status" value="1"/>
</dbReference>
<protein>
    <submittedName>
        <fullName evidence="3">Putative diguanylate cyclase AdrA</fullName>
        <ecNumber evidence="3">2.7.7.65</ecNumber>
    </submittedName>
</protein>
<dbReference type="InterPro" id="IPR043128">
    <property type="entry name" value="Rev_trsase/Diguanyl_cyclase"/>
</dbReference>
<evidence type="ECO:0000313" key="4">
    <source>
        <dbReference type="Proteomes" id="UP000306509"/>
    </source>
</evidence>